<keyword evidence="2 5" id="KW-0812">Transmembrane</keyword>
<reference evidence="7" key="1">
    <citation type="submission" date="2023-06" db="EMBL/GenBank/DDBJ databases">
        <authorList>
            <consortium name="Lawrence Berkeley National Laboratory"/>
            <person name="Ahrendt S."/>
            <person name="Sahu N."/>
            <person name="Indic B."/>
            <person name="Wong-Bajracharya J."/>
            <person name="Merenyi Z."/>
            <person name="Ke H.-M."/>
            <person name="Monk M."/>
            <person name="Kocsube S."/>
            <person name="Drula E."/>
            <person name="Lipzen A."/>
            <person name="Balint B."/>
            <person name="Henrissat B."/>
            <person name="Andreopoulos B."/>
            <person name="Martin F.M."/>
            <person name="Harder C.B."/>
            <person name="Rigling D."/>
            <person name="Ford K.L."/>
            <person name="Foster G.D."/>
            <person name="Pangilinan J."/>
            <person name="Papanicolaou A."/>
            <person name="Barry K."/>
            <person name="LaButti K."/>
            <person name="Viragh M."/>
            <person name="Koriabine M."/>
            <person name="Yan M."/>
            <person name="Riley R."/>
            <person name="Champramary S."/>
            <person name="Plett K.L."/>
            <person name="Tsai I.J."/>
            <person name="Slot J."/>
            <person name="Sipos G."/>
            <person name="Plett J."/>
            <person name="Nagy L.G."/>
            <person name="Grigoriev I.V."/>
        </authorList>
    </citation>
    <scope>NUCLEOTIDE SEQUENCE</scope>
    <source>
        <strain evidence="7">FPL87.14</strain>
    </source>
</reference>
<protein>
    <recommendedName>
        <fullName evidence="6">MARVEL domain-containing protein</fullName>
    </recommendedName>
</protein>
<evidence type="ECO:0000256" key="5">
    <source>
        <dbReference type="SAM" id="Phobius"/>
    </source>
</evidence>
<evidence type="ECO:0000256" key="3">
    <source>
        <dbReference type="ARBA" id="ARBA00022989"/>
    </source>
</evidence>
<evidence type="ECO:0000256" key="2">
    <source>
        <dbReference type="ARBA" id="ARBA00022692"/>
    </source>
</evidence>
<dbReference type="Pfam" id="PF01284">
    <property type="entry name" value="MARVEL"/>
    <property type="match status" value="1"/>
</dbReference>
<evidence type="ECO:0000313" key="8">
    <source>
        <dbReference type="Proteomes" id="UP001175226"/>
    </source>
</evidence>
<feature type="transmembrane region" description="Helical" evidence="5">
    <location>
        <begin position="26"/>
        <end position="50"/>
    </location>
</feature>
<evidence type="ECO:0000313" key="7">
    <source>
        <dbReference type="EMBL" id="KAK0433547.1"/>
    </source>
</evidence>
<evidence type="ECO:0000256" key="1">
    <source>
        <dbReference type="ARBA" id="ARBA00004141"/>
    </source>
</evidence>
<gene>
    <name evidence="7" type="ORF">EV421DRAFT_1428098</name>
</gene>
<keyword evidence="3 5" id="KW-1133">Transmembrane helix</keyword>
<accession>A0AA39MGK8</accession>
<comment type="caution">
    <text evidence="7">The sequence shown here is derived from an EMBL/GenBank/DDBJ whole genome shotgun (WGS) entry which is preliminary data.</text>
</comment>
<sequence>MALDSHVRRGHPSALTASRFCAPTNAVFAVIFGLLILFGIITLSISAWLTSQFNKHGHQNGVSQRDRVRYVLFASTWTVVFSTFYLVLFLHSATGSVLTSIASHLIFLFLTWVIWTAAAAAVTQNLGGGLNCKTQDVFVYCGQLNALEAFCWIEWILVTLAIFFVIYRGVQAARRGDGYRGGLVSA</sequence>
<dbReference type="GO" id="GO:0016020">
    <property type="term" value="C:membrane"/>
    <property type="evidence" value="ECO:0007669"/>
    <property type="project" value="UniProtKB-SubCell"/>
</dbReference>
<organism evidence="7 8">
    <name type="scientific">Armillaria borealis</name>
    <dbReference type="NCBI Taxonomy" id="47425"/>
    <lineage>
        <taxon>Eukaryota</taxon>
        <taxon>Fungi</taxon>
        <taxon>Dikarya</taxon>
        <taxon>Basidiomycota</taxon>
        <taxon>Agaricomycotina</taxon>
        <taxon>Agaricomycetes</taxon>
        <taxon>Agaricomycetidae</taxon>
        <taxon>Agaricales</taxon>
        <taxon>Marasmiineae</taxon>
        <taxon>Physalacriaceae</taxon>
        <taxon>Armillaria</taxon>
    </lineage>
</organism>
<keyword evidence="8" id="KW-1185">Reference proteome</keyword>
<dbReference type="AlphaFoldDB" id="A0AA39MGK8"/>
<feature type="transmembrane region" description="Helical" evidence="5">
    <location>
        <begin position="152"/>
        <end position="170"/>
    </location>
</feature>
<dbReference type="EMBL" id="JAUEPT010000080">
    <property type="protein sequence ID" value="KAK0433547.1"/>
    <property type="molecule type" value="Genomic_DNA"/>
</dbReference>
<feature type="transmembrane region" description="Helical" evidence="5">
    <location>
        <begin position="97"/>
        <end position="121"/>
    </location>
</feature>
<feature type="domain" description="MARVEL" evidence="6">
    <location>
        <begin position="30"/>
        <end position="164"/>
    </location>
</feature>
<evidence type="ECO:0000259" key="6">
    <source>
        <dbReference type="Pfam" id="PF01284"/>
    </source>
</evidence>
<evidence type="ECO:0000256" key="4">
    <source>
        <dbReference type="ARBA" id="ARBA00023136"/>
    </source>
</evidence>
<comment type="subcellular location">
    <subcellularLocation>
        <location evidence="1">Membrane</location>
        <topology evidence="1">Multi-pass membrane protein</topology>
    </subcellularLocation>
</comment>
<feature type="transmembrane region" description="Helical" evidence="5">
    <location>
        <begin position="70"/>
        <end position="90"/>
    </location>
</feature>
<keyword evidence="4 5" id="KW-0472">Membrane</keyword>
<proteinExistence type="predicted"/>
<dbReference type="Proteomes" id="UP001175226">
    <property type="component" value="Unassembled WGS sequence"/>
</dbReference>
<dbReference type="InterPro" id="IPR008253">
    <property type="entry name" value="Marvel"/>
</dbReference>
<name>A0AA39MGK8_9AGAR</name>